<keyword evidence="3 4" id="KW-0687">Ribonucleoprotein</keyword>
<organism evidence="5 6">
    <name type="scientific">Candidatus Wildermuthbacteria bacterium RIFCSPHIGHO2_01_FULL_48_27b</name>
    <dbReference type="NCBI Taxonomy" id="1802447"/>
    <lineage>
        <taxon>Bacteria</taxon>
        <taxon>Candidatus Wildermuthiibacteriota</taxon>
    </lineage>
</organism>
<dbReference type="InterPro" id="IPR013025">
    <property type="entry name" value="Ribosomal_uL23-like"/>
</dbReference>
<dbReference type="NCBIfam" id="NF004363">
    <property type="entry name" value="PRK05738.2-4"/>
    <property type="match status" value="1"/>
</dbReference>
<evidence type="ECO:0000313" key="5">
    <source>
        <dbReference type="EMBL" id="OHA64721.1"/>
    </source>
</evidence>
<dbReference type="Proteomes" id="UP000178170">
    <property type="component" value="Unassembled WGS sequence"/>
</dbReference>
<comment type="subunit">
    <text evidence="4">Part of the 50S ribosomal subunit. Contacts protein L29, and trigger factor when it is bound to the ribosome.</text>
</comment>
<dbReference type="HAMAP" id="MF_01369_B">
    <property type="entry name" value="Ribosomal_uL23_B"/>
    <property type="match status" value="1"/>
</dbReference>
<dbReference type="GO" id="GO:1990904">
    <property type="term" value="C:ribonucleoprotein complex"/>
    <property type="evidence" value="ECO:0007669"/>
    <property type="project" value="UniProtKB-KW"/>
</dbReference>
<evidence type="ECO:0000256" key="2">
    <source>
        <dbReference type="ARBA" id="ARBA00022980"/>
    </source>
</evidence>
<sequence length="90" mass="10133">MQHLIRPHITEKATDLAAKNQYVFVVKSSANKKEIGRDVANKYGVTVLKTRIVNVHPKKMRLGKIKGVKQGYKKAIVQIRAGQKIEILPT</sequence>
<dbReference type="InterPro" id="IPR012677">
    <property type="entry name" value="Nucleotide-bd_a/b_plait_sf"/>
</dbReference>
<evidence type="ECO:0000256" key="3">
    <source>
        <dbReference type="ARBA" id="ARBA00023274"/>
    </source>
</evidence>
<dbReference type="Gene3D" id="3.30.70.330">
    <property type="match status" value="1"/>
</dbReference>
<dbReference type="EMBL" id="MHTS01000009">
    <property type="protein sequence ID" value="OHA64721.1"/>
    <property type="molecule type" value="Genomic_DNA"/>
</dbReference>
<evidence type="ECO:0000256" key="1">
    <source>
        <dbReference type="ARBA" id="ARBA00006700"/>
    </source>
</evidence>
<dbReference type="GO" id="GO:0003735">
    <property type="term" value="F:structural constituent of ribosome"/>
    <property type="evidence" value="ECO:0007669"/>
    <property type="project" value="InterPro"/>
</dbReference>
<comment type="function">
    <text evidence="4">One of the early assembly proteins it binds 23S rRNA. One of the proteins that surrounds the polypeptide exit tunnel on the outside of the ribosome. Forms the main docking site for trigger factor binding to the ribosome.</text>
</comment>
<evidence type="ECO:0000313" key="6">
    <source>
        <dbReference type="Proteomes" id="UP000178170"/>
    </source>
</evidence>
<dbReference type="GO" id="GO:0005840">
    <property type="term" value="C:ribosome"/>
    <property type="evidence" value="ECO:0007669"/>
    <property type="project" value="UniProtKB-KW"/>
</dbReference>
<keyword evidence="4" id="KW-0694">RNA-binding</keyword>
<keyword evidence="4" id="KW-0699">rRNA-binding</keyword>
<accession>A0A1G2QY07</accession>
<gene>
    <name evidence="4" type="primary">rplW</name>
    <name evidence="5" type="ORF">A2843_00200</name>
</gene>
<dbReference type="AlphaFoldDB" id="A0A1G2QY07"/>
<dbReference type="GO" id="GO:0006412">
    <property type="term" value="P:translation"/>
    <property type="evidence" value="ECO:0007669"/>
    <property type="project" value="UniProtKB-UniRule"/>
</dbReference>
<dbReference type="Pfam" id="PF00276">
    <property type="entry name" value="Ribosomal_L23"/>
    <property type="match status" value="1"/>
</dbReference>
<dbReference type="SUPFAM" id="SSF54189">
    <property type="entry name" value="Ribosomal proteins S24e, L23 and L15e"/>
    <property type="match status" value="1"/>
</dbReference>
<evidence type="ECO:0000256" key="4">
    <source>
        <dbReference type="HAMAP-Rule" id="MF_01369"/>
    </source>
</evidence>
<comment type="similarity">
    <text evidence="1 4">Belongs to the universal ribosomal protein uL23 family.</text>
</comment>
<proteinExistence type="inferred from homology"/>
<name>A0A1G2QY07_9BACT</name>
<dbReference type="InterPro" id="IPR012678">
    <property type="entry name" value="Ribosomal_uL23/eL15/eS24_sf"/>
</dbReference>
<protein>
    <recommendedName>
        <fullName evidence="4">Large ribosomal subunit protein uL23</fullName>
    </recommendedName>
</protein>
<dbReference type="GO" id="GO:0019843">
    <property type="term" value="F:rRNA binding"/>
    <property type="evidence" value="ECO:0007669"/>
    <property type="project" value="UniProtKB-UniRule"/>
</dbReference>
<keyword evidence="2 4" id="KW-0689">Ribosomal protein</keyword>
<comment type="caution">
    <text evidence="5">The sequence shown here is derived from an EMBL/GenBank/DDBJ whole genome shotgun (WGS) entry which is preliminary data.</text>
</comment>
<reference evidence="5 6" key="1">
    <citation type="journal article" date="2016" name="Nat. Commun.">
        <title>Thousands of microbial genomes shed light on interconnected biogeochemical processes in an aquifer system.</title>
        <authorList>
            <person name="Anantharaman K."/>
            <person name="Brown C.T."/>
            <person name="Hug L.A."/>
            <person name="Sharon I."/>
            <person name="Castelle C.J."/>
            <person name="Probst A.J."/>
            <person name="Thomas B.C."/>
            <person name="Singh A."/>
            <person name="Wilkins M.J."/>
            <person name="Karaoz U."/>
            <person name="Brodie E.L."/>
            <person name="Williams K.H."/>
            <person name="Hubbard S.S."/>
            <person name="Banfield J.F."/>
        </authorList>
    </citation>
    <scope>NUCLEOTIDE SEQUENCE [LARGE SCALE GENOMIC DNA]</scope>
</reference>